<evidence type="ECO:0000256" key="3">
    <source>
        <dbReference type="ARBA" id="ARBA00022737"/>
    </source>
</evidence>
<dbReference type="CDD" id="cd11304">
    <property type="entry name" value="Cadherin_repeat"/>
    <property type="match status" value="6"/>
</dbReference>
<keyword evidence="12" id="KW-1185">Reference proteome</keyword>
<evidence type="ECO:0000256" key="1">
    <source>
        <dbReference type="ARBA" id="ARBA00004370"/>
    </source>
</evidence>
<feature type="domain" description="Cadherin" evidence="10">
    <location>
        <begin position="746"/>
        <end position="894"/>
    </location>
</feature>
<dbReference type="PROSITE" id="PS50268">
    <property type="entry name" value="CADHERIN_2"/>
    <property type="match status" value="5"/>
</dbReference>
<dbReference type="SUPFAM" id="SSF49313">
    <property type="entry name" value="Cadherin-like"/>
    <property type="match status" value="5"/>
</dbReference>
<dbReference type="Pfam" id="PF00028">
    <property type="entry name" value="Cadherin"/>
    <property type="match status" value="3"/>
</dbReference>
<evidence type="ECO:0000256" key="2">
    <source>
        <dbReference type="ARBA" id="ARBA00022692"/>
    </source>
</evidence>
<feature type="domain" description="Cadherin" evidence="10">
    <location>
        <begin position="317"/>
        <end position="444"/>
    </location>
</feature>
<dbReference type="InterPro" id="IPR020894">
    <property type="entry name" value="Cadherin_CS"/>
</dbReference>
<dbReference type="Gene3D" id="2.60.40.60">
    <property type="entry name" value="Cadherins"/>
    <property type="match status" value="6"/>
</dbReference>
<dbReference type="STRING" id="6184.A0A430QRZ9"/>
<protein>
    <submittedName>
        <fullName evidence="11">Protocadherin delta 1</fullName>
    </submittedName>
</protein>
<evidence type="ECO:0000259" key="10">
    <source>
        <dbReference type="PROSITE" id="PS50268"/>
    </source>
</evidence>
<dbReference type="PRINTS" id="PR00205">
    <property type="entry name" value="CADHERIN"/>
</dbReference>
<dbReference type="InterPro" id="IPR002126">
    <property type="entry name" value="Cadherin-like_dom"/>
</dbReference>
<accession>A0A430QRZ9</accession>
<dbReference type="SMART" id="SM00112">
    <property type="entry name" value="CA"/>
    <property type="match status" value="5"/>
</dbReference>
<evidence type="ECO:0000256" key="5">
    <source>
        <dbReference type="ARBA" id="ARBA00022989"/>
    </source>
</evidence>
<dbReference type="EMBL" id="QMKO01001442">
    <property type="protein sequence ID" value="RTG90472.1"/>
    <property type="molecule type" value="Genomic_DNA"/>
</dbReference>
<feature type="domain" description="Cadherin" evidence="10">
    <location>
        <begin position="200"/>
        <end position="297"/>
    </location>
</feature>
<keyword evidence="4 7" id="KW-0106">Calcium</keyword>
<keyword evidence="6 8" id="KW-0472">Membrane</keyword>
<sequence length="1482" mass="166627">ISFNSMFLLLLLCISSSNLRETIANSAVVDVMEDARPGTIIIDNLEHRFPTLNSGESKSHYFAIGNPSSPGINNLEIRRHRFDNSVQLVVKDGQNGPDREELCGARETQSESQMPFCDIPLIILHGKRHEPSYGKLTLRILDRNDNSPIFTKRDTTELRIPENIESFDMIGSSAAIHPQILHSNNKPTSGNPTTLELPKAHDIDLPENGVKTYRLTTVSGHEIDKSLFNLIVNNDNENKIGNSLPVPFLRIVGLLDREKQDEYWFHLLAIDGGNPKRTGTQTIHLVVTDINDNIPKFRKPIFHFPTFISTSDLYGNGATQEFLKIPETQTPGTPIVTIIADDPDKDLNGQITYRLKESLNGDQNAISLQWFDLETNNGTAILKVAKKMDADDRHGASWSDLNREHSGRLIKLVVEAVDAGSPSLTGSIELLILVENINDNEPVISVQYTQPFQTESEFHNNLKGKIVGCLQENQNEPLTIAHLTVEDGDFIESNSGAISNLLEIHCETNDTRFLLEKVSNLNYADRSDSYGLSTTHFDSPLLFYKMSSLKSIDREAEPWIFVKVICVDQVQVSYALSGYQNIGKLIQSNRLTGSTTVTIKVLDVNDNIPKFSSRNYQFSVFETPSIAVNSIKNMFDDQSSVEIGRVNVNDLDEGVNSKVSYSFLSGEIDAFKIDENTGVIRRVGFIDREKVHQMELVVEAKDHGEPSLSSTTVIKVDVLDVNDNPPYWIMSSPNDRDKEIRRSGSEDGVYYFSLNEDAPIGSIVGTISAVDTDGIAESEMIEQIVEKQNPVKSQKTNFGNLLGTSSITYQLENEGDGKIFSINSRNGDIRLNKHLDREIRAHYEFRAFAIDDIIKSVKSSQNNPYLVNKWKHQYTATATIIITVLDVNDNPPIFETPLNGQEFHIEPGSSMTTAGTTLFTAKAHDPDVGDNSLVRYSLDNNGYGIVEIDSTTGVCYFRETIQHSLMTKLITSNQYAINSRTSNHLTDSNLISSENLITNRQHELHSFTLSLTIIARDLGTPYSLNNSRTVKLVWTTESQMKSFSISNNDLLNNNNNNNLFGNIDYLSDNRMTMNKLIIPLIIGTILLLLIIFLILFGIFHCRKQSPKTLNNNNKQLFIHSTAYSSTKLNKTLKQNYLNKNNINSNHWCLCINKYSRKLSKQENVDELKRSIQILENTTNNNNNSTMNNSNGNNNNNNKISTNNTHNDFIINDYSEFNTRNRDNHEKELIRSRNTQAEVFLKACLPDCVPSVTGGQVDQAWTCRDDKTHFKWNEIQSFRPDYFQKQHSSNQRLTRTFSDDSVVNVRQFDVGYTALCAYPSSPHNHSQFIPIQPDINFDSYYNEQKTANHLLFSPYLNRKSQVSNSEISNFDNSKVPIHSTLSMPFTPSGLSTGKRVLAPGSIIEATSSYYGPIGLTNTCQISYPSMQTIPSSYDIGQNSNGWIEKYEEFESDKELAALSKLTENSCNSRKPKLADAYAENSFV</sequence>
<dbReference type="PROSITE" id="PS00232">
    <property type="entry name" value="CADHERIN_1"/>
    <property type="match status" value="3"/>
</dbReference>
<dbReference type="GO" id="GO:0007156">
    <property type="term" value="P:homophilic cell adhesion via plasma membrane adhesion molecules"/>
    <property type="evidence" value="ECO:0007669"/>
    <property type="project" value="InterPro"/>
</dbReference>
<feature type="domain" description="Cadherin" evidence="10">
    <location>
        <begin position="470"/>
        <end position="611"/>
    </location>
</feature>
<evidence type="ECO:0000256" key="7">
    <source>
        <dbReference type="PROSITE-ProRule" id="PRU00043"/>
    </source>
</evidence>
<dbReference type="FunFam" id="2.60.40.60:FF:000020">
    <property type="entry name" value="Dachsous cadherin-related 1b"/>
    <property type="match status" value="1"/>
</dbReference>
<keyword evidence="9" id="KW-0732">Signal</keyword>
<reference evidence="11 12" key="1">
    <citation type="journal article" date="2019" name="PLoS Pathog.">
        <title>Genome sequence of the bovine parasite Schistosoma bovis Tanzania.</title>
        <authorList>
            <person name="Oey H."/>
            <person name="Zakrzewski M."/>
            <person name="Gobert G."/>
            <person name="Gravermann K."/>
            <person name="Stoye J."/>
            <person name="Jones M."/>
            <person name="Mcmanus D."/>
            <person name="Krause L."/>
        </authorList>
    </citation>
    <scope>NUCLEOTIDE SEQUENCE [LARGE SCALE GENOMIC DNA]</scope>
    <source>
        <strain evidence="11 12">TAN1997</strain>
    </source>
</reference>
<comment type="caution">
    <text evidence="11">The sequence shown here is derived from an EMBL/GenBank/DDBJ whole genome shotgun (WGS) entry which is preliminary data.</text>
</comment>
<evidence type="ECO:0000256" key="6">
    <source>
        <dbReference type="ARBA" id="ARBA00023136"/>
    </source>
</evidence>
<dbReference type="InterPro" id="IPR015919">
    <property type="entry name" value="Cadherin-like_sf"/>
</dbReference>
<evidence type="ECO:0000313" key="12">
    <source>
        <dbReference type="Proteomes" id="UP000290809"/>
    </source>
</evidence>
<feature type="chain" id="PRO_5019564390" evidence="9">
    <location>
        <begin position="25"/>
        <end position="1482"/>
    </location>
</feature>
<name>A0A430QRZ9_SCHBO</name>
<organism evidence="11 12">
    <name type="scientific">Schistosoma bovis</name>
    <name type="common">Blood fluke</name>
    <dbReference type="NCBI Taxonomy" id="6184"/>
    <lineage>
        <taxon>Eukaryota</taxon>
        <taxon>Metazoa</taxon>
        <taxon>Spiralia</taxon>
        <taxon>Lophotrochozoa</taxon>
        <taxon>Platyhelminthes</taxon>
        <taxon>Trematoda</taxon>
        <taxon>Digenea</taxon>
        <taxon>Strigeidida</taxon>
        <taxon>Schistosomatoidea</taxon>
        <taxon>Schistosomatidae</taxon>
        <taxon>Schistosoma</taxon>
    </lineage>
</organism>
<dbReference type="GO" id="GO:0005509">
    <property type="term" value="F:calcium ion binding"/>
    <property type="evidence" value="ECO:0007669"/>
    <property type="project" value="UniProtKB-UniRule"/>
</dbReference>
<evidence type="ECO:0000256" key="4">
    <source>
        <dbReference type="ARBA" id="ARBA00022837"/>
    </source>
</evidence>
<feature type="domain" description="Cadherin" evidence="10">
    <location>
        <begin position="643"/>
        <end position="728"/>
    </location>
</feature>
<keyword evidence="5 8" id="KW-1133">Transmembrane helix</keyword>
<evidence type="ECO:0000256" key="9">
    <source>
        <dbReference type="SAM" id="SignalP"/>
    </source>
</evidence>
<feature type="signal peptide" evidence="9">
    <location>
        <begin position="1"/>
        <end position="24"/>
    </location>
</feature>
<feature type="transmembrane region" description="Helical" evidence="8">
    <location>
        <begin position="1076"/>
        <end position="1099"/>
    </location>
</feature>
<keyword evidence="2 8" id="KW-0812">Transmembrane</keyword>
<dbReference type="PANTHER" id="PTHR24026">
    <property type="entry name" value="FAT ATYPICAL CADHERIN-RELATED"/>
    <property type="match status" value="1"/>
</dbReference>
<proteinExistence type="predicted"/>
<evidence type="ECO:0000313" key="11">
    <source>
        <dbReference type="EMBL" id="RTG90472.1"/>
    </source>
</evidence>
<dbReference type="PANTHER" id="PTHR24026:SF133">
    <property type="entry name" value="CADHERIN-RELATED FAMILY MEMBER 2"/>
    <property type="match status" value="1"/>
</dbReference>
<comment type="subcellular location">
    <subcellularLocation>
        <location evidence="1">Membrane</location>
    </subcellularLocation>
</comment>
<dbReference type="Proteomes" id="UP000290809">
    <property type="component" value="Unassembled WGS sequence"/>
</dbReference>
<gene>
    <name evidence="11" type="ORF">DC041_0001255</name>
</gene>
<keyword evidence="3" id="KW-0677">Repeat</keyword>
<dbReference type="GO" id="GO:0005886">
    <property type="term" value="C:plasma membrane"/>
    <property type="evidence" value="ECO:0007669"/>
    <property type="project" value="UniProtKB-SubCell"/>
</dbReference>
<evidence type="ECO:0000256" key="8">
    <source>
        <dbReference type="SAM" id="Phobius"/>
    </source>
</evidence>
<feature type="non-terminal residue" evidence="11">
    <location>
        <position position="1"/>
    </location>
</feature>